<evidence type="ECO:0000259" key="2">
    <source>
        <dbReference type="Pfam" id="PF12850"/>
    </source>
</evidence>
<reference evidence="4" key="1">
    <citation type="submission" date="2008-08" db="EMBL/GenBank/DDBJ databases">
        <title>The complete genome sequence of Thermodesulfovibrio yellowstonii strain ATCC 51303 / DSM 11347 / YP87.</title>
        <authorList>
            <person name="Dodson R.J."/>
            <person name="Durkin A.S."/>
            <person name="Wu M."/>
            <person name="Eisen J."/>
            <person name="Sutton G."/>
        </authorList>
    </citation>
    <scope>NUCLEOTIDE SEQUENCE [LARGE SCALE GENOMIC DNA]</scope>
    <source>
        <strain evidence="4">ATCC 51303 / DSM 11347 / YP87</strain>
    </source>
</reference>
<dbReference type="STRING" id="289376.THEYE_A1781"/>
<dbReference type="Pfam" id="PF12850">
    <property type="entry name" value="Metallophos_2"/>
    <property type="match status" value="1"/>
</dbReference>
<dbReference type="Gene3D" id="3.60.21.10">
    <property type="match status" value="1"/>
</dbReference>
<dbReference type="InParanoid" id="B5YH82"/>
<comment type="similarity">
    <text evidence="1">Belongs to the metallophosphoesterase superfamily. YfcE family.</text>
</comment>
<reference evidence="3 4" key="2">
    <citation type="journal article" date="2015" name="Genome Announc.">
        <title>Genome Sequence of the Sulfate-Reducing Thermophilic Bacterium Thermodesulfovibrio yellowstonii Strain DSM 11347T (Phylum Nitrospirae).</title>
        <authorList>
            <person name="Bhatnagar S."/>
            <person name="Badger J.H."/>
            <person name="Madupu R."/>
            <person name="Khouri H.M."/>
            <person name="O'Connor E.M."/>
            <person name="Robb F.T."/>
            <person name="Ward N.L."/>
            <person name="Eisen J.A."/>
        </authorList>
    </citation>
    <scope>NUCLEOTIDE SEQUENCE [LARGE SCALE GENOMIC DNA]</scope>
    <source>
        <strain evidence="4">ATCC 51303 / DSM 11347 / YP87</strain>
    </source>
</reference>
<keyword evidence="4" id="KW-1185">Reference proteome</keyword>
<dbReference type="KEGG" id="tye:THEYE_A1781"/>
<dbReference type="HOGENOM" id="CLU_2792695_0_0_0"/>
<dbReference type="OrthoDB" id="9800565at2"/>
<dbReference type="InterPro" id="IPR024654">
    <property type="entry name" value="Calcineurin-like_PHP_lpxH"/>
</dbReference>
<feature type="domain" description="Calcineurin-like phosphoesterase" evidence="2">
    <location>
        <begin position="1"/>
        <end position="46"/>
    </location>
</feature>
<dbReference type="EMBL" id="CP001147">
    <property type="protein sequence ID" value="ACI20308.1"/>
    <property type="molecule type" value="Genomic_DNA"/>
</dbReference>
<sequence>MKIAILSDIHRNIEALKVAHETAINEGVERIYHLGDLRDYAPFVNEVVNFLIEHEIPGFQPYFGKNFY</sequence>
<gene>
    <name evidence="3" type="ordered locus">THEYE_A1781</name>
</gene>
<name>B5YH82_THEYD</name>
<evidence type="ECO:0000256" key="1">
    <source>
        <dbReference type="ARBA" id="ARBA00008950"/>
    </source>
</evidence>
<dbReference type="EnsemblBacteria" id="ACI20308">
    <property type="protein sequence ID" value="ACI20308"/>
    <property type="gene ID" value="THEYE_A1781"/>
</dbReference>
<evidence type="ECO:0000313" key="3">
    <source>
        <dbReference type="EMBL" id="ACI20308.1"/>
    </source>
</evidence>
<protein>
    <submittedName>
        <fullName evidence="3">Serine/threonine protein phosphatase</fullName>
    </submittedName>
</protein>
<dbReference type="Proteomes" id="UP000000718">
    <property type="component" value="Chromosome"/>
</dbReference>
<dbReference type="PATRIC" id="fig|289376.4.peg.1737"/>
<dbReference type="SUPFAM" id="SSF56300">
    <property type="entry name" value="Metallo-dependent phosphatases"/>
    <property type="match status" value="1"/>
</dbReference>
<organism evidence="3 4">
    <name type="scientific">Thermodesulfovibrio yellowstonii (strain ATCC 51303 / DSM 11347 / YP87)</name>
    <dbReference type="NCBI Taxonomy" id="289376"/>
    <lineage>
        <taxon>Bacteria</taxon>
        <taxon>Pseudomonadati</taxon>
        <taxon>Nitrospirota</taxon>
        <taxon>Thermodesulfovibrionia</taxon>
        <taxon>Thermodesulfovibrionales</taxon>
        <taxon>Thermodesulfovibrionaceae</taxon>
        <taxon>Thermodesulfovibrio</taxon>
    </lineage>
</organism>
<evidence type="ECO:0000313" key="4">
    <source>
        <dbReference type="Proteomes" id="UP000000718"/>
    </source>
</evidence>
<proteinExistence type="inferred from homology"/>
<dbReference type="AlphaFoldDB" id="B5YH82"/>
<accession>B5YH82</accession>
<dbReference type="InterPro" id="IPR029052">
    <property type="entry name" value="Metallo-depent_PP-like"/>
</dbReference>
<dbReference type="RefSeq" id="WP_012545045.1">
    <property type="nucleotide sequence ID" value="NC_011296.1"/>
</dbReference>
<dbReference type="eggNOG" id="COG0639">
    <property type="taxonomic scope" value="Bacteria"/>
</dbReference>